<feature type="region of interest" description="Disordered" evidence="1">
    <location>
        <begin position="68"/>
        <end position="89"/>
    </location>
</feature>
<dbReference type="EMBL" id="JYJH01000008">
    <property type="protein sequence ID" value="KJK39044.1"/>
    <property type="molecule type" value="Genomic_DNA"/>
</dbReference>
<feature type="compositionally biased region" description="Low complexity" evidence="1">
    <location>
        <begin position="1"/>
        <end position="17"/>
    </location>
</feature>
<gene>
    <name evidence="2" type="ORF">UK15_13955</name>
</gene>
<dbReference type="Proteomes" id="UP000034786">
    <property type="component" value="Unassembled WGS sequence"/>
</dbReference>
<comment type="caution">
    <text evidence="2">The sequence shown here is derived from an EMBL/GenBank/DDBJ whole genome shotgun (WGS) entry which is preliminary data.</text>
</comment>
<protein>
    <submittedName>
        <fullName evidence="2">Uncharacterized protein</fullName>
    </submittedName>
</protein>
<proteinExistence type="predicted"/>
<dbReference type="AlphaFoldDB" id="A0A0M2GU77"/>
<feature type="region of interest" description="Disordered" evidence="1">
    <location>
        <begin position="1"/>
        <end position="42"/>
    </location>
</feature>
<evidence type="ECO:0000256" key="1">
    <source>
        <dbReference type="SAM" id="MobiDB-lite"/>
    </source>
</evidence>
<accession>A0A0M2GU77</accession>
<dbReference type="PATRIC" id="fig|284040.3.peg.7657"/>
<keyword evidence="3" id="KW-1185">Reference proteome</keyword>
<dbReference type="STRING" id="284040.UK15_13955"/>
<evidence type="ECO:0000313" key="3">
    <source>
        <dbReference type="Proteomes" id="UP000034786"/>
    </source>
</evidence>
<organism evidence="2 3">
    <name type="scientific">Streptomyces variegatus</name>
    <dbReference type="NCBI Taxonomy" id="284040"/>
    <lineage>
        <taxon>Bacteria</taxon>
        <taxon>Bacillati</taxon>
        <taxon>Actinomycetota</taxon>
        <taxon>Actinomycetes</taxon>
        <taxon>Kitasatosporales</taxon>
        <taxon>Streptomycetaceae</taxon>
        <taxon>Streptomyces</taxon>
    </lineage>
</organism>
<name>A0A0M2GU77_9ACTN</name>
<sequence>MRVRLPLDQPRPLQPVDEPGGRSRSEAGQLGDLPRGEGFGFEAEQAHALQIGRMQSQPVRHGLVEQGVRGVLPPGGHGDGREQPLTIID</sequence>
<evidence type="ECO:0000313" key="2">
    <source>
        <dbReference type="EMBL" id="KJK39044.1"/>
    </source>
</evidence>
<reference evidence="3" key="1">
    <citation type="submission" date="2015-02" db="EMBL/GenBank/DDBJ databases">
        <authorList>
            <person name="Ju K.-S."/>
            <person name="Doroghazi J.R."/>
            <person name="Metcalf W."/>
        </authorList>
    </citation>
    <scope>NUCLEOTIDE SEQUENCE [LARGE SCALE GENOMIC DNA]</scope>
    <source>
        <strain evidence="3">NRRL B-16380</strain>
    </source>
</reference>